<evidence type="ECO:0000256" key="7">
    <source>
        <dbReference type="ARBA" id="ARBA00023136"/>
    </source>
</evidence>
<accession>A0ABW8IBP0</accession>
<protein>
    <submittedName>
        <fullName evidence="9">Endospore germination permease</fullName>
    </submittedName>
</protein>
<feature type="transmembrane region" description="Helical" evidence="8">
    <location>
        <begin position="186"/>
        <end position="206"/>
    </location>
</feature>
<dbReference type="Pfam" id="PF03845">
    <property type="entry name" value="Spore_permease"/>
    <property type="match status" value="1"/>
</dbReference>
<evidence type="ECO:0000256" key="6">
    <source>
        <dbReference type="ARBA" id="ARBA00022989"/>
    </source>
</evidence>
<keyword evidence="5 8" id="KW-0812">Transmembrane</keyword>
<feature type="transmembrane region" description="Helical" evidence="8">
    <location>
        <begin position="72"/>
        <end position="94"/>
    </location>
</feature>
<keyword evidence="4" id="KW-0309">Germination</keyword>
<evidence type="ECO:0000256" key="5">
    <source>
        <dbReference type="ARBA" id="ARBA00022692"/>
    </source>
</evidence>
<dbReference type="PANTHER" id="PTHR34975:SF2">
    <property type="entry name" value="SPORE GERMINATION PROTEIN A2"/>
    <property type="match status" value="1"/>
</dbReference>
<reference evidence="9 10" key="1">
    <citation type="submission" date="2023-07" db="EMBL/GenBank/DDBJ databases">
        <title>Bacillus lucianemedeirus sp. nov, a new species isolated from an immunobiological production facility.</title>
        <authorList>
            <person name="Costa L.V."/>
            <person name="Miranda R.V.S.L."/>
            <person name="Brandao M.L.L."/>
            <person name="Reis C.M.F."/>
            <person name="Frazao A.M."/>
            <person name="Cruz F.V."/>
            <person name="Baio P.V.P."/>
            <person name="Veras J.F.C."/>
            <person name="Ramos J.N."/>
            <person name="Vieira V."/>
        </authorList>
    </citation>
    <scope>NUCLEOTIDE SEQUENCE [LARGE SCALE GENOMIC DNA]</scope>
    <source>
        <strain evidence="9 10">B190/17</strain>
    </source>
</reference>
<proteinExistence type="inferred from homology"/>
<dbReference type="NCBIfam" id="TIGR00912">
    <property type="entry name" value="2A0309"/>
    <property type="match status" value="1"/>
</dbReference>
<keyword evidence="3" id="KW-0813">Transport</keyword>
<evidence type="ECO:0000256" key="1">
    <source>
        <dbReference type="ARBA" id="ARBA00004141"/>
    </source>
</evidence>
<feature type="transmembrane region" description="Helical" evidence="8">
    <location>
        <begin position="40"/>
        <end position="60"/>
    </location>
</feature>
<gene>
    <name evidence="9" type="ORF">QYG89_14790</name>
</gene>
<feature type="transmembrane region" description="Helical" evidence="8">
    <location>
        <begin position="267"/>
        <end position="292"/>
    </location>
</feature>
<dbReference type="PANTHER" id="PTHR34975">
    <property type="entry name" value="SPORE GERMINATION PROTEIN A2"/>
    <property type="match status" value="1"/>
</dbReference>
<dbReference type="Proteomes" id="UP001619911">
    <property type="component" value="Unassembled WGS sequence"/>
</dbReference>
<keyword evidence="7 8" id="KW-0472">Membrane</keyword>
<evidence type="ECO:0000313" key="9">
    <source>
        <dbReference type="EMBL" id="MFK2826920.1"/>
    </source>
</evidence>
<name>A0ABW8IBP0_9BACI</name>
<feature type="transmembrane region" description="Helical" evidence="8">
    <location>
        <begin position="12"/>
        <end position="34"/>
    </location>
</feature>
<evidence type="ECO:0000256" key="4">
    <source>
        <dbReference type="ARBA" id="ARBA00022544"/>
    </source>
</evidence>
<evidence type="ECO:0000256" key="3">
    <source>
        <dbReference type="ARBA" id="ARBA00022448"/>
    </source>
</evidence>
<evidence type="ECO:0000256" key="2">
    <source>
        <dbReference type="ARBA" id="ARBA00007998"/>
    </source>
</evidence>
<feature type="transmembrane region" description="Helical" evidence="8">
    <location>
        <begin position="146"/>
        <end position="166"/>
    </location>
</feature>
<organism evidence="9 10">
    <name type="scientific">Bacillus lumedeiriae</name>
    <dbReference type="NCBI Taxonomy" id="3058829"/>
    <lineage>
        <taxon>Bacteria</taxon>
        <taxon>Bacillati</taxon>
        <taxon>Bacillota</taxon>
        <taxon>Bacilli</taxon>
        <taxon>Bacillales</taxon>
        <taxon>Bacillaceae</taxon>
        <taxon>Bacillus</taxon>
    </lineage>
</organism>
<keyword evidence="6 8" id="KW-1133">Transmembrane helix</keyword>
<feature type="transmembrane region" description="Helical" evidence="8">
    <location>
        <begin position="114"/>
        <end position="134"/>
    </location>
</feature>
<evidence type="ECO:0000256" key="8">
    <source>
        <dbReference type="SAM" id="Phobius"/>
    </source>
</evidence>
<comment type="caution">
    <text evidence="9">The sequence shown here is derived from an EMBL/GenBank/DDBJ whole genome shotgun (WGS) entry which is preliminary data.</text>
</comment>
<comment type="subcellular location">
    <subcellularLocation>
        <location evidence="1">Membrane</location>
        <topology evidence="1">Multi-pass membrane protein</topology>
    </subcellularLocation>
</comment>
<feature type="transmembrane region" description="Helical" evidence="8">
    <location>
        <begin position="304"/>
        <end position="324"/>
    </location>
</feature>
<comment type="similarity">
    <text evidence="2">Belongs to the amino acid-polyamine-organocation (APC) superfamily. Spore germination protein (SGP) (TC 2.A.3.9) family.</text>
</comment>
<dbReference type="RefSeq" id="WP_404318685.1">
    <property type="nucleotide sequence ID" value="NZ_JAUIYO010000017.1"/>
</dbReference>
<feature type="transmembrane region" description="Helical" evidence="8">
    <location>
        <begin position="336"/>
        <end position="355"/>
    </location>
</feature>
<evidence type="ECO:0000313" key="10">
    <source>
        <dbReference type="Proteomes" id="UP001619911"/>
    </source>
</evidence>
<dbReference type="InterPro" id="IPR004761">
    <property type="entry name" value="Spore_GerAB"/>
</dbReference>
<keyword evidence="10" id="KW-1185">Reference proteome</keyword>
<feature type="transmembrane region" description="Helical" evidence="8">
    <location>
        <begin position="218"/>
        <end position="240"/>
    </location>
</feature>
<dbReference type="EMBL" id="JAUIYO010000017">
    <property type="protein sequence ID" value="MFK2826920.1"/>
    <property type="molecule type" value="Genomic_DNA"/>
</dbReference>
<sequence length="363" mass="40421">MEKGKISALQMAMLLYPAVVATAILSVPSITAAYAKQDLWLSPILAALPGFVSVYIAVGLSKLYPNQTVIQFTGQIIGQIPAKVLGFFILAYYLQSTGEITRAYGEFIVNSFLFETPLIVIIASMVFLCAFVVYGGIEVLGRIAQLFFPVFVIPLIVMVFLLSPYFEFGNIFPILEGGVVPPIKGAMMPSSWLTEVFLIIFFLPFLADREKGMKYSMITTFGVMITLVVVNLTVLFVLGITTASKTYPLMNASRYISYADFFENLDAVVMAVWIVGAFVKISVFYYVVVLGTAQWLNLADYRPIVWPIGILIVQLSFWSVPNMMAFSRYEDTVLPFYANFYQVVLPLLLLVVGVVKKKKASRF</sequence>